<name>A0AAQ4CTJ5_9CREN</name>
<protein>
    <submittedName>
        <fullName evidence="2">Uncharacterized protein</fullName>
    </submittedName>
</protein>
<keyword evidence="1" id="KW-1133">Transmembrane helix</keyword>
<keyword evidence="3" id="KW-1185">Reference proteome</keyword>
<evidence type="ECO:0000256" key="1">
    <source>
        <dbReference type="SAM" id="Phobius"/>
    </source>
</evidence>
<evidence type="ECO:0000313" key="3">
    <source>
        <dbReference type="Proteomes" id="UP001319921"/>
    </source>
</evidence>
<evidence type="ECO:0000313" key="2">
    <source>
        <dbReference type="EMBL" id="BDB99126.1"/>
    </source>
</evidence>
<accession>A0AAQ4CTJ5</accession>
<organism evidence="2 3">
    <name type="scientific">Saccharolobus caldissimus</name>
    <dbReference type="NCBI Taxonomy" id="1702097"/>
    <lineage>
        <taxon>Archaea</taxon>
        <taxon>Thermoproteota</taxon>
        <taxon>Thermoprotei</taxon>
        <taxon>Sulfolobales</taxon>
        <taxon>Sulfolobaceae</taxon>
        <taxon>Saccharolobus</taxon>
    </lineage>
</organism>
<dbReference type="GeneID" id="68866874"/>
<dbReference type="EMBL" id="AP025226">
    <property type="protein sequence ID" value="BDB99126.1"/>
    <property type="molecule type" value="Genomic_DNA"/>
</dbReference>
<dbReference type="Proteomes" id="UP001319921">
    <property type="component" value="Chromosome"/>
</dbReference>
<keyword evidence="1" id="KW-0812">Transmembrane</keyword>
<sequence>MKGLSNTISVIILIFIILTLMIPIMFYIQNISQSNSVSQSIVNNYEYLHNLQISQVKTGHPSIFYNGSTIYLIYANGTFEPPSNLTIIGILYLNQNGVWVNITSIKYPLVISEGQTINLPSYVNDRPIIIITSLGNIFFLQPGSSIGPFSTGGKGGLEILAQISNSTISPISVSTNVTTNIYGKFENFTTPADFPNQTGSFQAKVPQYVFYENSKGQIISGIFHNWIILGRASVNSTNTVGIQVSLEGSPVVMVANYTPITAKVNLQIAILSNNGNQINCPINVNINGKSYTINQGSTIIQIPAGFFNITVNTLQFNNTLQESKGVKYHYVYDNITYNGKAYISASAILFVPPNPSTIPIVYIYYLNNFNYYLVTIEDRLSNDLQNVCPNASTYFIEININSLVFVLNGKVYNYNNSYWVQSGKYNYSTVGFFVPPGFISNYGFSNYGYYYNAYQIYINNQPLTTQYIIVNQPLTIVIYYNYTEQFVQL</sequence>
<dbReference type="AlphaFoldDB" id="A0AAQ4CTJ5"/>
<dbReference type="KEGG" id="scas:SACC_21430"/>
<gene>
    <name evidence="2" type="ORF">SACC_21430</name>
</gene>
<keyword evidence="1" id="KW-0472">Membrane</keyword>
<dbReference type="RefSeq" id="WP_229569474.1">
    <property type="nucleotide sequence ID" value="NZ_AP025226.1"/>
</dbReference>
<reference evidence="2 3" key="1">
    <citation type="journal article" date="2022" name="Microbiol. Resour. Announc.">
        <title>Complete Genome Sequence of the Hyperthermophilic and Acidophilic Archaeon Saccharolobus caldissimus Strain HS-3T.</title>
        <authorList>
            <person name="Sakai H.D."/>
            <person name="Kurosawa N."/>
        </authorList>
    </citation>
    <scope>NUCLEOTIDE SEQUENCE [LARGE SCALE GENOMIC DNA]</scope>
    <source>
        <strain evidence="2 3">JCM32116</strain>
    </source>
</reference>
<feature type="transmembrane region" description="Helical" evidence="1">
    <location>
        <begin position="7"/>
        <end position="28"/>
    </location>
</feature>
<proteinExistence type="predicted"/>